<dbReference type="OrthoDB" id="9764953at2"/>
<reference evidence="2" key="2">
    <citation type="submission" date="2015-03" db="EMBL/GenBank/DDBJ databases">
        <authorList>
            <person name="Murphy D."/>
        </authorList>
    </citation>
    <scope>NUCLEOTIDE SEQUENCE [LARGE SCALE GENOMIC DNA]</scope>
    <source>
        <strain evidence="2">IP27925</strain>
    </source>
</reference>
<evidence type="ECO:0000313" key="3">
    <source>
        <dbReference type="Proteomes" id="UP000040088"/>
    </source>
</evidence>
<dbReference type="AlphaFoldDB" id="A0A0T9UA82"/>
<proteinExistence type="predicted"/>
<keyword evidence="4" id="KW-1185">Reference proteome</keyword>
<dbReference type="Proteomes" id="UP000040088">
    <property type="component" value="Unassembled WGS sequence"/>
</dbReference>
<gene>
    <name evidence="1" type="ORF">ACZ76_08355</name>
    <name evidence="2" type="ORF">ERS008460_02438</name>
</gene>
<protein>
    <submittedName>
        <fullName evidence="2">Uncharacterized protein</fullName>
    </submittedName>
</protein>
<dbReference type="EMBL" id="CQEM01000010">
    <property type="protein sequence ID" value="CNL28857.1"/>
    <property type="molecule type" value="Genomic_DNA"/>
</dbReference>
<dbReference type="PROSITE" id="PS51318">
    <property type="entry name" value="TAT"/>
    <property type="match status" value="1"/>
</dbReference>
<dbReference type="RefSeq" id="WP_048618422.1">
    <property type="nucleotide sequence ID" value="NZ_CABHQD010000171.1"/>
</dbReference>
<sequence length="66" mass="7304">MPTRREFLMMSAGADLLLAVPVFTRNGIQYEQTAPAITLIFGSLNRSVQAPFVTMLNSCLSIDKKK</sequence>
<reference evidence="3" key="3">
    <citation type="submission" date="2015-03" db="EMBL/GenBank/DDBJ databases">
        <authorList>
            <consortium name="Pathogen Informatics"/>
        </authorList>
    </citation>
    <scope>NUCLEOTIDE SEQUENCE [LARGE SCALE GENOMIC DNA]</scope>
    <source>
        <strain evidence="3">IP27925</strain>
    </source>
</reference>
<reference evidence="1 4" key="1">
    <citation type="journal article" date="2015" name="Genome Announc.">
        <title>De Novo Genome Sequence of Yersinia aleksiciae Y159T.</title>
        <authorList>
            <person name="Sprague L.D."/>
            <person name="Neubauer H."/>
        </authorList>
    </citation>
    <scope>NUCLEOTIDE SEQUENCE [LARGE SCALE GENOMIC DNA]</scope>
    <source>
        <strain evidence="1 4">159</strain>
    </source>
</reference>
<organism evidence="2 3">
    <name type="scientific">Yersinia aleksiciae</name>
    <dbReference type="NCBI Taxonomy" id="263819"/>
    <lineage>
        <taxon>Bacteria</taxon>
        <taxon>Pseudomonadati</taxon>
        <taxon>Pseudomonadota</taxon>
        <taxon>Gammaproteobacteria</taxon>
        <taxon>Enterobacterales</taxon>
        <taxon>Yersiniaceae</taxon>
        <taxon>Yersinia</taxon>
    </lineage>
</organism>
<evidence type="ECO:0000313" key="1">
    <source>
        <dbReference type="EMBL" id="AKP33549.1"/>
    </source>
</evidence>
<dbReference type="KEGG" id="yak:ACZ76_08355"/>
<dbReference type="EMBL" id="CP011975">
    <property type="protein sequence ID" value="AKP33549.1"/>
    <property type="molecule type" value="Genomic_DNA"/>
</dbReference>
<dbReference type="GeneID" id="61902088"/>
<dbReference type="InterPro" id="IPR006311">
    <property type="entry name" value="TAT_signal"/>
</dbReference>
<evidence type="ECO:0000313" key="4">
    <source>
        <dbReference type="Proteomes" id="UP000069914"/>
    </source>
</evidence>
<accession>A0A0T9UA82</accession>
<dbReference type="Proteomes" id="UP000069914">
    <property type="component" value="Chromosome"/>
</dbReference>
<name>A0A0T9UA82_YERAE</name>
<evidence type="ECO:0000313" key="2">
    <source>
        <dbReference type="EMBL" id="CNL28857.1"/>
    </source>
</evidence>